<evidence type="ECO:0000259" key="5">
    <source>
        <dbReference type="PROSITE" id="PS00623"/>
    </source>
</evidence>
<dbReference type="GO" id="GO:0050660">
    <property type="term" value="F:flavin adenine dinucleotide binding"/>
    <property type="evidence" value="ECO:0007669"/>
    <property type="project" value="InterPro"/>
</dbReference>
<dbReference type="SUPFAM" id="SSF51905">
    <property type="entry name" value="FAD/NAD(P)-binding domain"/>
    <property type="match status" value="1"/>
</dbReference>
<feature type="signal peptide" evidence="4">
    <location>
        <begin position="1"/>
        <end position="22"/>
    </location>
</feature>
<dbReference type="InterPro" id="IPR007867">
    <property type="entry name" value="GMC_OxRtase_C"/>
</dbReference>
<evidence type="ECO:0000259" key="6">
    <source>
        <dbReference type="PROSITE" id="PS00624"/>
    </source>
</evidence>
<dbReference type="PROSITE" id="PS00624">
    <property type="entry name" value="GMC_OXRED_2"/>
    <property type="match status" value="1"/>
</dbReference>
<keyword evidence="2" id="KW-0285">Flavoprotein</keyword>
<evidence type="ECO:0000256" key="2">
    <source>
        <dbReference type="RuleBase" id="RU003968"/>
    </source>
</evidence>
<dbReference type="CDD" id="cd09630">
    <property type="entry name" value="CDH_like_cytochrome"/>
    <property type="match status" value="1"/>
</dbReference>
<sequence length="870" mass="90352">MAIRHFLSSSLALAASLVGTQAQLTTSYTDEATGITFQQKNVANYSFGIALPENPTTDFIGQLSANTLTGWAAVSFAGSMLNTMLLVAWPNNGEIVSSLRTVDNYLLPKVIESGPTVQKIASSVNETGFTYTFLCKNCITSNSSAIKSLDASVDNGILGWAIATTSSPATPSSPSSSFLQHDTFGLYGVDIKSAKSPDFASWAALASNATAPSNPINGTLPGNGTAPYNGTVITSNSTWDYIVVGGGASGIVTAQRLTETGKSVLLLERGGPSFYSTGGTLTVPWNDTTTVYEVPGMFTQLSAYPGNKAYCPDTAGMAGCILGGGTTVNGMAFIKPPSFDFENWPTGWQWEDGVSEAADRLYERNPGTIQPSSDNKYYDNGVYDVLSKWFAGAGWKEVSTNEEPDEKFQIYSYPAMNIADGRRSGPINQYLPLALAEKNFKLQLHTKVLRAIRTNSTVTGVETEDDTGVRTIHNVKPNGKVILAAGAMSSPRILFNSGIGPADQIEVASKQTTSITLPPKDTWINSPVGFVRDHSIIEIKFNVTGGMSILPPSAYSSPSQLDVDLFAKAAGPLVGNPQMRLNTFTTVTTSDQKKLVEALAIAIEEMLTVSRRANSTLSYTGPANDTGAAIVARTKPNPGTHMTGTTIIGTDDGSKNGSAVVDTNCKVYGTDNLFVVDAGMHADLPSGNTHVIVMVAAEHAVKKIIALDGAPPNGTAPTPGYGTGSGSPPSPSSSAVAPPPAPTFAPGGGYDTGASPSSGAPIVSTPTVSPSVSASASASAVDISASYGVPTTATLVPSAVPDAPGSGYDNGAGDADAHPTIPSATAVPEVGGGYEVPSASGPGSETPVPTGVAEKRWTLEEFVAWLEERE</sequence>
<feature type="compositionally biased region" description="Low complexity" evidence="3">
    <location>
        <begin position="760"/>
        <end position="769"/>
    </location>
</feature>
<feature type="compositionally biased region" description="Low complexity" evidence="3">
    <location>
        <begin position="709"/>
        <end position="720"/>
    </location>
</feature>
<dbReference type="Pfam" id="PF16010">
    <property type="entry name" value="CDH-cyt"/>
    <property type="match status" value="1"/>
</dbReference>
<dbReference type="InterPro" id="IPR000172">
    <property type="entry name" value="GMC_OxRdtase_N"/>
</dbReference>
<keyword evidence="4" id="KW-0732">Signal</keyword>
<dbReference type="Gene3D" id="3.30.410.10">
    <property type="entry name" value="Cholesterol Oxidase, domain 2"/>
    <property type="match status" value="1"/>
</dbReference>
<dbReference type="GO" id="GO:0016614">
    <property type="term" value="F:oxidoreductase activity, acting on CH-OH group of donors"/>
    <property type="evidence" value="ECO:0007669"/>
    <property type="project" value="InterPro"/>
</dbReference>
<dbReference type="EMBL" id="WVTA01000005">
    <property type="protein sequence ID" value="KAK3209989.1"/>
    <property type="molecule type" value="Genomic_DNA"/>
</dbReference>
<feature type="chain" id="PRO_5042833086" description="Glucose-methanol-choline oxidoreductase N-terminal domain-containing protein" evidence="4">
    <location>
        <begin position="23"/>
        <end position="870"/>
    </location>
</feature>
<dbReference type="Gene3D" id="2.60.40.1210">
    <property type="entry name" value="Cellobiose dehydrogenase, cytochrome domain"/>
    <property type="match status" value="1"/>
</dbReference>
<dbReference type="SUPFAM" id="SSF49344">
    <property type="entry name" value="CBD9-like"/>
    <property type="match status" value="1"/>
</dbReference>
<dbReference type="Proteomes" id="UP001280581">
    <property type="component" value="Unassembled WGS sequence"/>
</dbReference>
<protein>
    <recommendedName>
        <fullName evidence="5 6">Glucose-methanol-choline oxidoreductase N-terminal domain-containing protein</fullName>
    </recommendedName>
</protein>
<dbReference type="Pfam" id="PF00732">
    <property type="entry name" value="GMC_oxred_N"/>
    <property type="match status" value="1"/>
</dbReference>
<comment type="caution">
    <text evidence="7">The sequence shown here is derived from an EMBL/GenBank/DDBJ whole genome shotgun (WGS) entry which is preliminary data.</text>
</comment>
<feature type="region of interest" description="Disordered" evidence="3">
    <location>
        <begin position="708"/>
        <end position="769"/>
    </location>
</feature>
<feature type="region of interest" description="Disordered" evidence="3">
    <location>
        <begin position="829"/>
        <end position="853"/>
    </location>
</feature>
<feature type="domain" description="Glucose-methanol-choline oxidoreductase N-terminal" evidence="5">
    <location>
        <begin position="319"/>
        <end position="342"/>
    </location>
</feature>
<dbReference type="AlphaFoldDB" id="A0AAN6RJ84"/>
<name>A0AAN6RJ84_9PLEO</name>
<dbReference type="PANTHER" id="PTHR47190:SF4">
    <property type="entry name" value="DEHYDROGENASE, PUTATIVE-RELATED"/>
    <property type="match status" value="1"/>
</dbReference>
<evidence type="ECO:0000313" key="8">
    <source>
        <dbReference type="Proteomes" id="UP001280581"/>
    </source>
</evidence>
<keyword evidence="2" id="KW-0274">FAD</keyword>
<reference evidence="7 8" key="1">
    <citation type="submission" date="2021-02" db="EMBL/GenBank/DDBJ databases">
        <title>Genome assembly of Pseudopithomyces chartarum.</title>
        <authorList>
            <person name="Jauregui R."/>
            <person name="Singh J."/>
            <person name="Voisey C."/>
        </authorList>
    </citation>
    <scope>NUCLEOTIDE SEQUENCE [LARGE SCALE GENOMIC DNA]</scope>
    <source>
        <strain evidence="7 8">AGR01</strain>
    </source>
</reference>
<dbReference type="InterPro" id="IPR053208">
    <property type="entry name" value="GMC_Oxidoreductase_CD"/>
</dbReference>
<dbReference type="Pfam" id="PF05199">
    <property type="entry name" value="GMC_oxred_C"/>
    <property type="match status" value="1"/>
</dbReference>
<keyword evidence="8" id="KW-1185">Reference proteome</keyword>
<dbReference type="PANTHER" id="PTHR47190">
    <property type="entry name" value="DEHYDROGENASE, PUTATIVE-RELATED"/>
    <property type="match status" value="1"/>
</dbReference>
<dbReference type="InterPro" id="IPR015920">
    <property type="entry name" value="Cellobiose_DH-like_cyt"/>
</dbReference>
<accession>A0AAN6RJ84</accession>
<proteinExistence type="inferred from homology"/>
<evidence type="ECO:0000256" key="3">
    <source>
        <dbReference type="SAM" id="MobiDB-lite"/>
    </source>
</evidence>
<evidence type="ECO:0000313" key="7">
    <source>
        <dbReference type="EMBL" id="KAK3209989.1"/>
    </source>
</evidence>
<gene>
    <name evidence="7" type="ORF">GRF29_44g1270301</name>
</gene>
<dbReference type="Gene3D" id="3.50.50.60">
    <property type="entry name" value="FAD/NAD(P)-binding domain"/>
    <property type="match status" value="2"/>
</dbReference>
<evidence type="ECO:0000256" key="4">
    <source>
        <dbReference type="SAM" id="SignalP"/>
    </source>
</evidence>
<organism evidence="7 8">
    <name type="scientific">Pseudopithomyces chartarum</name>
    <dbReference type="NCBI Taxonomy" id="1892770"/>
    <lineage>
        <taxon>Eukaryota</taxon>
        <taxon>Fungi</taxon>
        <taxon>Dikarya</taxon>
        <taxon>Ascomycota</taxon>
        <taxon>Pezizomycotina</taxon>
        <taxon>Dothideomycetes</taxon>
        <taxon>Pleosporomycetidae</taxon>
        <taxon>Pleosporales</taxon>
        <taxon>Massarineae</taxon>
        <taxon>Didymosphaeriaceae</taxon>
        <taxon>Pseudopithomyces</taxon>
    </lineage>
</organism>
<dbReference type="InterPro" id="IPR036188">
    <property type="entry name" value="FAD/NAD-bd_sf"/>
</dbReference>
<dbReference type="PROSITE" id="PS00623">
    <property type="entry name" value="GMC_OXRED_1"/>
    <property type="match status" value="1"/>
</dbReference>
<comment type="similarity">
    <text evidence="1 2">Belongs to the GMC oxidoreductase family.</text>
</comment>
<feature type="domain" description="Glucose-methanol-choline oxidoreductase N-terminal" evidence="6">
    <location>
        <begin position="486"/>
        <end position="500"/>
    </location>
</feature>
<evidence type="ECO:0000256" key="1">
    <source>
        <dbReference type="ARBA" id="ARBA00010790"/>
    </source>
</evidence>